<dbReference type="Pfam" id="PF01061">
    <property type="entry name" value="ABC2_membrane"/>
    <property type="match status" value="1"/>
</dbReference>
<keyword evidence="4 5" id="KW-0472">Membrane</keyword>
<sequence length="258" mass="27634">MKATATWALTRAVLGREIALFKRYWINSLSGILTTYIMFLMLFFGGQAAVGDTAIDDSLAGIIVGFFLWSLSFSAFQTPATAVSDEAQWGTLEQLYMSPFGLNRVMALKAVADLAIGAITSILLLVLMMVTSGTFLAFNVGTVSVLVVLTMCSALGLGLAFGGVAIIYKRISNVFLLVQFLFLGALAAPPDPQFHLLPLAFGNDLLRGAMETGTPLWEIPAADLVFLGTKAAVYLLVGFVVFSACVRKAKRDGVLGHY</sequence>
<feature type="transmembrane region" description="Helical" evidence="5">
    <location>
        <begin position="114"/>
        <end position="138"/>
    </location>
</feature>
<proteinExistence type="predicted"/>
<protein>
    <submittedName>
        <fullName evidence="7">ABC-2 type transport system permease protein</fullName>
    </submittedName>
</protein>
<feature type="transmembrane region" description="Helical" evidence="5">
    <location>
        <begin position="224"/>
        <end position="246"/>
    </location>
</feature>
<dbReference type="PANTHER" id="PTHR43229:SF6">
    <property type="entry name" value="ABC-TYPE MULTIDRUG TRANSPORT SYSTEM, PERMEASE COMPONENT"/>
    <property type="match status" value="1"/>
</dbReference>
<keyword evidence="8" id="KW-1185">Reference proteome</keyword>
<accession>A0A1G8T0P0</accession>
<evidence type="ECO:0000313" key="7">
    <source>
        <dbReference type="EMBL" id="SDJ34984.1"/>
    </source>
</evidence>
<dbReference type="InterPro" id="IPR013525">
    <property type="entry name" value="ABC2_TM"/>
</dbReference>
<evidence type="ECO:0000256" key="5">
    <source>
        <dbReference type="SAM" id="Phobius"/>
    </source>
</evidence>
<reference evidence="7 8" key="1">
    <citation type="submission" date="2016-10" db="EMBL/GenBank/DDBJ databases">
        <authorList>
            <person name="de Groot N.N."/>
        </authorList>
    </citation>
    <scope>NUCLEOTIDE SEQUENCE [LARGE SCALE GENOMIC DNA]</scope>
    <source>
        <strain evidence="7 8">IBRC-M10015</strain>
    </source>
</reference>
<feature type="transmembrane region" description="Helical" evidence="5">
    <location>
        <begin position="24"/>
        <end position="46"/>
    </location>
</feature>
<feature type="transmembrane region" description="Helical" evidence="5">
    <location>
        <begin position="174"/>
        <end position="190"/>
    </location>
</feature>
<gene>
    <name evidence="7" type="ORF">SAMN05216226_102250</name>
</gene>
<feature type="transmembrane region" description="Helical" evidence="5">
    <location>
        <begin position="144"/>
        <end position="167"/>
    </location>
</feature>
<dbReference type="InterPro" id="IPR051784">
    <property type="entry name" value="Nod_factor_ABC_transporter"/>
</dbReference>
<keyword evidence="3 5" id="KW-1133">Transmembrane helix</keyword>
<keyword evidence="2 5" id="KW-0812">Transmembrane</keyword>
<feature type="domain" description="ABC-2 type transporter transmembrane" evidence="6">
    <location>
        <begin position="10"/>
        <end position="191"/>
    </location>
</feature>
<evidence type="ECO:0000313" key="8">
    <source>
        <dbReference type="Proteomes" id="UP000198856"/>
    </source>
</evidence>
<dbReference type="Proteomes" id="UP000198856">
    <property type="component" value="Unassembled WGS sequence"/>
</dbReference>
<evidence type="ECO:0000256" key="2">
    <source>
        <dbReference type="ARBA" id="ARBA00022692"/>
    </source>
</evidence>
<dbReference type="OrthoDB" id="312397at2157"/>
<feature type="transmembrane region" description="Helical" evidence="5">
    <location>
        <begin position="58"/>
        <end position="76"/>
    </location>
</feature>
<dbReference type="RefSeq" id="WP_092699311.1">
    <property type="nucleotide sequence ID" value="NZ_FNFC01000002.1"/>
</dbReference>
<evidence type="ECO:0000256" key="3">
    <source>
        <dbReference type="ARBA" id="ARBA00022989"/>
    </source>
</evidence>
<name>A0A1G8T0P0_9EURY</name>
<dbReference type="EMBL" id="FNFC01000002">
    <property type="protein sequence ID" value="SDJ34984.1"/>
    <property type="molecule type" value="Genomic_DNA"/>
</dbReference>
<organism evidence="7 8">
    <name type="scientific">Halovenus aranensis</name>
    <dbReference type="NCBI Taxonomy" id="890420"/>
    <lineage>
        <taxon>Archaea</taxon>
        <taxon>Methanobacteriati</taxon>
        <taxon>Methanobacteriota</taxon>
        <taxon>Stenosarchaea group</taxon>
        <taxon>Halobacteria</taxon>
        <taxon>Halobacteriales</taxon>
        <taxon>Haloarculaceae</taxon>
        <taxon>Halovenus</taxon>
    </lineage>
</organism>
<dbReference type="GO" id="GO:0016020">
    <property type="term" value="C:membrane"/>
    <property type="evidence" value="ECO:0007669"/>
    <property type="project" value="UniProtKB-SubCell"/>
</dbReference>
<dbReference type="STRING" id="890420.SAMN05216226_102250"/>
<evidence type="ECO:0000256" key="1">
    <source>
        <dbReference type="ARBA" id="ARBA00004141"/>
    </source>
</evidence>
<dbReference type="AlphaFoldDB" id="A0A1G8T0P0"/>
<evidence type="ECO:0000259" key="6">
    <source>
        <dbReference type="Pfam" id="PF01061"/>
    </source>
</evidence>
<evidence type="ECO:0000256" key="4">
    <source>
        <dbReference type="ARBA" id="ARBA00023136"/>
    </source>
</evidence>
<dbReference type="PANTHER" id="PTHR43229">
    <property type="entry name" value="NODULATION PROTEIN J"/>
    <property type="match status" value="1"/>
</dbReference>
<comment type="subcellular location">
    <subcellularLocation>
        <location evidence="1">Membrane</location>
        <topology evidence="1">Multi-pass membrane protein</topology>
    </subcellularLocation>
</comment>
<dbReference type="GO" id="GO:0140359">
    <property type="term" value="F:ABC-type transporter activity"/>
    <property type="evidence" value="ECO:0007669"/>
    <property type="project" value="InterPro"/>
</dbReference>